<protein>
    <recommendedName>
        <fullName evidence="3">Immunity protein 30</fullName>
    </recommendedName>
</protein>
<evidence type="ECO:0000313" key="1">
    <source>
        <dbReference type="EMBL" id="SFP51373.1"/>
    </source>
</evidence>
<evidence type="ECO:0000313" key="2">
    <source>
        <dbReference type="Proteomes" id="UP000182400"/>
    </source>
</evidence>
<dbReference type="RefSeq" id="WP_074941148.1">
    <property type="nucleotide sequence ID" value="NZ_FOWP01000013.1"/>
</dbReference>
<evidence type="ECO:0008006" key="3">
    <source>
        <dbReference type="Google" id="ProtNLM"/>
    </source>
</evidence>
<dbReference type="AlphaFoldDB" id="A0A1I5QYQ1"/>
<proteinExistence type="predicted"/>
<dbReference type="EMBL" id="FOWP01000013">
    <property type="protein sequence ID" value="SFP51373.1"/>
    <property type="molecule type" value="Genomic_DNA"/>
</dbReference>
<organism evidence="1 2">
    <name type="scientific">Ectopseudomonas composti</name>
    <dbReference type="NCBI Taxonomy" id="658457"/>
    <lineage>
        <taxon>Bacteria</taxon>
        <taxon>Pseudomonadati</taxon>
        <taxon>Pseudomonadota</taxon>
        <taxon>Gammaproteobacteria</taxon>
        <taxon>Pseudomonadales</taxon>
        <taxon>Pseudomonadaceae</taxon>
        <taxon>Ectopseudomonas</taxon>
    </lineage>
</organism>
<accession>A0A1I5QYQ1</accession>
<dbReference type="OrthoDB" id="1820469at2"/>
<dbReference type="STRING" id="658457.SAMN05216601_113117"/>
<gene>
    <name evidence="1" type="ORF">SAMN05216601_113117</name>
</gene>
<reference evidence="1 2" key="1">
    <citation type="submission" date="2016-10" db="EMBL/GenBank/DDBJ databases">
        <authorList>
            <person name="de Groot N.N."/>
        </authorList>
    </citation>
    <scope>NUCLEOTIDE SEQUENCE [LARGE SCALE GENOMIC DNA]</scope>
    <source>
        <strain evidence="1 2">CCUG 59231</strain>
    </source>
</reference>
<dbReference type="Proteomes" id="UP000182400">
    <property type="component" value="Unassembled WGS sequence"/>
</dbReference>
<name>A0A1I5QYQ1_9GAMM</name>
<sequence>MNRTEEELREEVANLGDYDAAAEALRQLKHLNKAVAEHLAVDILRSNKGDEYFQASAFETLYSMNFHKGIELIRNPPECLNTATLSTMIECITEDSGIAMDRPEVLEAAKILKEIIRHLDAEKNLRMKGTIDWFLETYPNIRAFQQHR</sequence>